<keyword evidence="3" id="KW-1185">Reference proteome</keyword>
<keyword evidence="1" id="KW-0472">Membrane</keyword>
<name>A0AA49GAD4_9BACT</name>
<feature type="transmembrane region" description="Helical" evidence="1">
    <location>
        <begin position="85"/>
        <end position="105"/>
    </location>
</feature>
<protein>
    <submittedName>
        <fullName evidence="2">Uncharacterized protein</fullName>
    </submittedName>
</protein>
<evidence type="ECO:0000256" key="1">
    <source>
        <dbReference type="SAM" id="Phobius"/>
    </source>
</evidence>
<proteinExistence type="predicted"/>
<keyword evidence="1" id="KW-0812">Transmembrane</keyword>
<dbReference type="KEGG" id="msaa:QYS49_23840"/>
<evidence type="ECO:0000313" key="2">
    <source>
        <dbReference type="EMBL" id="WKK74703.2"/>
    </source>
</evidence>
<dbReference type="AlphaFoldDB" id="A0AA49GAD4"/>
<feature type="transmembrane region" description="Helical" evidence="1">
    <location>
        <begin position="54"/>
        <end position="73"/>
    </location>
</feature>
<dbReference type="RefSeq" id="WP_308347326.1">
    <property type="nucleotide sequence ID" value="NZ_CP129971.1"/>
</dbReference>
<gene>
    <name evidence="2" type="ORF">QYS49_23840</name>
</gene>
<organism evidence="2 3">
    <name type="scientific">Marivirga salinarum</name>
    <dbReference type="NCBI Taxonomy" id="3059078"/>
    <lineage>
        <taxon>Bacteria</taxon>
        <taxon>Pseudomonadati</taxon>
        <taxon>Bacteroidota</taxon>
        <taxon>Cytophagia</taxon>
        <taxon>Cytophagales</taxon>
        <taxon>Marivirgaceae</taxon>
        <taxon>Marivirga</taxon>
    </lineage>
</organism>
<dbReference type="EMBL" id="CP129971">
    <property type="protein sequence ID" value="WKK74703.2"/>
    <property type="molecule type" value="Genomic_DNA"/>
</dbReference>
<sequence>MAPVTILITFILFGLSALCFWLPFKNGHKKLGSVVGILLSLIIIWSFIEHLDFLVLFIWPLIIAFQIIFLTYWTFRNFGKHKTGVILAVALLVVLILTILQPWIVDWTFSKKEAKEMLSWHGIELQDDFEIIENESGGFTDYVQTFTLELSKSDFTRIAEDIRTSKNFKGFISNSAKEWPSADYRLNDTVDYETSGFVKREYYTNVKKEDGTFHFYIDLIKSESELRYFAINE</sequence>
<evidence type="ECO:0000313" key="3">
    <source>
        <dbReference type="Proteomes" id="UP001230496"/>
    </source>
</evidence>
<feature type="transmembrane region" description="Helical" evidence="1">
    <location>
        <begin position="6"/>
        <end position="24"/>
    </location>
</feature>
<dbReference type="Proteomes" id="UP001230496">
    <property type="component" value="Chromosome"/>
</dbReference>
<keyword evidence="1" id="KW-1133">Transmembrane helix</keyword>
<reference evidence="2 3" key="1">
    <citation type="submission" date="2023-08" db="EMBL/GenBank/DDBJ databases">
        <title>Comparative genomics and taxonomic characterization of three novel marine species of genus Marivirga.</title>
        <authorList>
            <person name="Muhammad N."/>
            <person name="Kim S.-G."/>
        </authorList>
    </citation>
    <scope>NUCLEOTIDE SEQUENCE [LARGE SCALE GENOMIC DNA]</scope>
    <source>
        <strain evidence="2 3">BDSF4-3</strain>
    </source>
</reference>
<accession>A0AA49GAD4</accession>
<feature type="transmembrane region" description="Helical" evidence="1">
    <location>
        <begin position="31"/>
        <end position="48"/>
    </location>
</feature>